<accession>A0ABR8V917</accession>
<name>A0ABR8V917_9BACT</name>
<sequence length="793" mass="91158">MITCFLFHDHSCPSDNTVTNLKDCLPTARVVTPDELDLPAASMESTEMLHKVVSMADTPYTLFYIKPQPLELGYKALERMCDYLNAPETGMVYADHYRWEDGTRKPHPVADYQPGSVRDDFDFGSVMLFKTECLKNAFRLMGAQPDYEYSALYALRLALTRTHELTHIREYLYTEMEENDTRRPEEKQFDYVDPRNRQVQVERERAFTYYLKDIGAFLPEPTEGIDPQKGDFEYEASVIIPVRNRVRTIGDAIRSAVEQQTDFPFNVIVIDNHSTDGTADIIARYADDRRVIHLVPSRTDLGIGGCWNVGIDHPLCGRFAVQLDSDDLYSSPATLQTIVDMFRRERCAMVVGSYRMTDFNLHTLPPGVIDHREWSRENGHNNALRVNGLGAPRAFYTPLLRQMRIPNTSYGEDYALGLCFSRRYRIGRIYDVLYLCRRWEGNSDAALSIEQINRNNAYKDSLRTLEIRLRQELAKNLDASAPCPPKEAFFAGQFEKWELAKNNHRALNRIRLRSFRIGDSDILVQYNPERAVSTCAKLDKASIEARPCFLCEENKPEAQSSIRIGIDEGFTLRVNPYPILPEHLTLSAVRHQPQVLADKTDRQLPGRLLEWMDEHFAKGYALFYNGAKCGASAPDHFHFQAALQQDIPFIRQWKRLMLTADELGRCELETGGCCTEYRINDYPCTVHAFVSERGYKYAPRLVTRYLNSLPQHTGEAEPRYNLFAWMDEARGFTLAYFPRKEHRPQCYAANDDTQRLISPGALDMGGIIVTCREKDFEGITADDIRQIYREVTL</sequence>
<dbReference type="InterPro" id="IPR046320">
    <property type="entry name" value="DUF4922"/>
</dbReference>
<dbReference type="PANTHER" id="PTHR43685">
    <property type="entry name" value="GLYCOSYLTRANSFERASE"/>
    <property type="match status" value="1"/>
</dbReference>
<gene>
    <name evidence="3" type="ORF">H9626_03390</name>
</gene>
<evidence type="ECO:0000313" key="3">
    <source>
        <dbReference type="EMBL" id="MBD8001261.1"/>
    </source>
</evidence>
<keyword evidence="4" id="KW-1185">Reference proteome</keyword>
<comment type="caution">
    <text evidence="3">The sequence shown here is derived from an EMBL/GenBank/DDBJ whole genome shotgun (WGS) entry which is preliminary data.</text>
</comment>
<dbReference type="InterPro" id="IPR050834">
    <property type="entry name" value="Glycosyltransf_2"/>
</dbReference>
<dbReference type="InterPro" id="IPR029044">
    <property type="entry name" value="Nucleotide-diphossugar_trans"/>
</dbReference>
<evidence type="ECO:0000259" key="2">
    <source>
        <dbReference type="Pfam" id="PF16269"/>
    </source>
</evidence>
<proteinExistence type="predicted"/>
<dbReference type="Proteomes" id="UP000616346">
    <property type="component" value="Unassembled WGS sequence"/>
</dbReference>
<dbReference type="SUPFAM" id="SSF54197">
    <property type="entry name" value="HIT-like"/>
    <property type="match status" value="1"/>
</dbReference>
<dbReference type="Gene3D" id="3.90.550.10">
    <property type="entry name" value="Spore Coat Polysaccharide Biosynthesis Protein SpsA, Chain A"/>
    <property type="match status" value="1"/>
</dbReference>
<dbReference type="InterPro" id="IPR036265">
    <property type="entry name" value="HIT-like_sf"/>
</dbReference>
<dbReference type="CDD" id="cd00761">
    <property type="entry name" value="Glyco_tranf_GTA_type"/>
    <property type="match status" value="1"/>
</dbReference>
<reference evidence="3 4" key="1">
    <citation type="submission" date="2020-08" db="EMBL/GenBank/DDBJ databases">
        <title>A Genomic Blueprint of the Chicken Gut Microbiome.</title>
        <authorList>
            <person name="Gilroy R."/>
            <person name="Ravi A."/>
            <person name="Getino M."/>
            <person name="Pursley I."/>
            <person name="Horton D.L."/>
            <person name="Alikhan N.-F."/>
            <person name="Baker D."/>
            <person name="Gharbi K."/>
            <person name="Hall N."/>
            <person name="Watson M."/>
            <person name="Adriaenssens E.M."/>
            <person name="Foster-Nyarko E."/>
            <person name="Jarju S."/>
            <person name="Secka A."/>
            <person name="Antonio M."/>
            <person name="Oren A."/>
            <person name="Chaudhuri R."/>
            <person name="La Ragione R.M."/>
            <person name="Hildebrand F."/>
            <person name="Pallen M.J."/>
        </authorList>
    </citation>
    <scope>NUCLEOTIDE SEQUENCE [LARGE SCALE GENOMIC DNA]</scope>
    <source>
        <strain evidence="3 4">Sa1YUN3</strain>
    </source>
</reference>
<feature type="domain" description="DUF4922" evidence="2">
    <location>
        <begin position="489"/>
        <end position="642"/>
    </location>
</feature>
<evidence type="ECO:0000313" key="4">
    <source>
        <dbReference type="Proteomes" id="UP000616346"/>
    </source>
</evidence>
<dbReference type="Pfam" id="PF16269">
    <property type="entry name" value="DUF4922"/>
    <property type="match status" value="1"/>
</dbReference>
<evidence type="ECO:0000259" key="1">
    <source>
        <dbReference type="Pfam" id="PF00535"/>
    </source>
</evidence>
<dbReference type="RefSeq" id="WP_191709572.1">
    <property type="nucleotide sequence ID" value="NZ_JACSPQ010000001.1"/>
</dbReference>
<dbReference type="SUPFAM" id="SSF53448">
    <property type="entry name" value="Nucleotide-diphospho-sugar transferases"/>
    <property type="match status" value="1"/>
</dbReference>
<dbReference type="Pfam" id="PF00535">
    <property type="entry name" value="Glycos_transf_2"/>
    <property type="match status" value="1"/>
</dbReference>
<organism evidence="3 4">
    <name type="scientific">Phocaeicola faecium</name>
    <dbReference type="NCBI Taxonomy" id="2762213"/>
    <lineage>
        <taxon>Bacteria</taxon>
        <taxon>Pseudomonadati</taxon>
        <taxon>Bacteroidota</taxon>
        <taxon>Bacteroidia</taxon>
        <taxon>Bacteroidales</taxon>
        <taxon>Bacteroidaceae</taxon>
        <taxon>Phocaeicola</taxon>
    </lineage>
</organism>
<dbReference type="InterPro" id="IPR001173">
    <property type="entry name" value="Glyco_trans_2-like"/>
</dbReference>
<dbReference type="EMBL" id="JACSPQ010000001">
    <property type="protein sequence ID" value="MBD8001261.1"/>
    <property type="molecule type" value="Genomic_DNA"/>
</dbReference>
<feature type="domain" description="Glycosyltransferase 2-like" evidence="1">
    <location>
        <begin position="237"/>
        <end position="361"/>
    </location>
</feature>
<protein>
    <submittedName>
        <fullName evidence="3">DUF4922 domain-containing protein</fullName>
    </submittedName>
</protein>
<dbReference type="PANTHER" id="PTHR43685:SF2">
    <property type="entry name" value="GLYCOSYLTRANSFERASE 2-LIKE DOMAIN-CONTAINING PROTEIN"/>
    <property type="match status" value="1"/>
</dbReference>